<dbReference type="InterPro" id="IPR045584">
    <property type="entry name" value="Pilin-like"/>
</dbReference>
<dbReference type="GO" id="GO:0015628">
    <property type="term" value="P:protein secretion by the type II secretion system"/>
    <property type="evidence" value="ECO:0007669"/>
    <property type="project" value="InterPro"/>
</dbReference>
<dbReference type="PRINTS" id="PR00885">
    <property type="entry name" value="BCTERIALGSPH"/>
</dbReference>
<evidence type="ECO:0008006" key="9">
    <source>
        <dbReference type="Google" id="ProtNLM"/>
    </source>
</evidence>
<comment type="subcellular location">
    <subcellularLocation>
        <location evidence="1">Membrane</location>
        <topology evidence="1">Single-pass membrane protein</topology>
    </subcellularLocation>
</comment>
<evidence type="ECO:0000256" key="5">
    <source>
        <dbReference type="ARBA" id="ARBA00023136"/>
    </source>
</evidence>
<dbReference type="Proteomes" id="UP000177941">
    <property type="component" value="Unassembled WGS sequence"/>
</dbReference>
<protein>
    <recommendedName>
        <fullName evidence="9">Type II secretion system protein GspG C-terminal domain-containing protein</fullName>
    </recommendedName>
</protein>
<dbReference type="EMBL" id="MHHS01000037">
    <property type="protein sequence ID" value="OGY36130.1"/>
    <property type="molecule type" value="Genomic_DNA"/>
</dbReference>
<reference evidence="7 8" key="1">
    <citation type="journal article" date="2016" name="Nat. Commun.">
        <title>Thousands of microbial genomes shed light on interconnected biogeochemical processes in an aquifer system.</title>
        <authorList>
            <person name="Anantharaman K."/>
            <person name="Brown C.T."/>
            <person name="Hug L.A."/>
            <person name="Sharon I."/>
            <person name="Castelle C.J."/>
            <person name="Probst A.J."/>
            <person name="Thomas B.C."/>
            <person name="Singh A."/>
            <person name="Wilkins M.J."/>
            <person name="Karaoz U."/>
            <person name="Brodie E.L."/>
            <person name="Williams K.H."/>
            <person name="Hubbard S.S."/>
            <person name="Banfield J.F."/>
        </authorList>
    </citation>
    <scope>NUCLEOTIDE SEQUENCE [LARGE SCALE GENOMIC DNA]</scope>
</reference>
<feature type="transmembrane region" description="Helical" evidence="6">
    <location>
        <begin position="7"/>
        <end position="31"/>
    </location>
</feature>
<evidence type="ECO:0000256" key="6">
    <source>
        <dbReference type="SAM" id="Phobius"/>
    </source>
</evidence>
<dbReference type="NCBIfam" id="TIGR02532">
    <property type="entry name" value="IV_pilin_GFxxxE"/>
    <property type="match status" value="1"/>
</dbReference>
<proteinExistence type="predicted"/>
<dbReference type="GO" id="GO:0015627">
    <property type="term" value="C:type II protein secretion system complex"/>
    <property type="evidence" value="ECO:0007669"/>
    <property type="project" value="InterPro"/>
</dbReference>
<evidence type="ECO:0000256" key="1">
    <source>
        <dbReference type="ARBA" id="ARBA00004167"/>
    </source>
</evidence>
<dbReference type="PANTHER" id="PTHR30093">
    <property type="entry name" value="GENERAL SECRETION PATHWAY PROTEIN G"/>
    <property type="match status" value="1"/>
</dbReference>
<comment type="caution">
    <text evidence="7">The sequence shown here is derived from an EMBL/GenBank/DDBJ whole genome shotgun (WGS) entry which is preliminary data.</text>
</comment>
<dbReference type="InterPro" id="IPR012902">
    <property type="entry name" value="N_methyl_site"/>
</dbReference>
<dbReference type="Gene3D" id="3.30.700.10">
    <property type="entry name" value="Glycoprotein, Type 4 Pilin"/>
    <property type="match status" value="1"/>
</dbReference>
<dbReference type="GO" id="GO:0016020">
    <property type="term" value="C:membrane"/>
    <property type="evidence" value="ECO:0007669"/>
    <property type="project" value="UniProtKB-SubCell"/>
</dbReference>
<accession>A0A1G1X970</accession>
<dbReference type="InterPro" id="IPR002416">
    <property type="entry name" value="T2SS_protein-GspH"/>
</dbReference>
<name>A0A1G1X970_9BACT</name>
<dbReference type="SUPFAM" id="SSF54523">
    <property type="entry name" value="Pili subunits"/>
    <property type="match status" value="1"/>
</dbReference>
<evidence type="ECO:0000313" key="7">
    <source>
        <dbReference type="EMBL" id="OGY36130.1"/>
    </source>
</evidence>
<evidence type="ECO:0000256" key="3">
    <source>
        <dbReference type="ARBA" id="ARBA00022692"/>
    </source>
</evidence>
<gene>
    <name evidence="7" type="ORF">A3E36_00920</name>
</gene>
<dbReference type="AlphaFoldDB" id="A0A1G1X970"/>
<keyword evidence="4 6" id="KW-1133">Transmembrane helix</keyword>
<keyword evidence="5 6" id="KW-0472">Membrane</keyword>
<dbReference type="Pfam" id="PF07963">
    <property type="entry name" value="N_methyl"/>
    <property type="match status" value="1"/>
</dbReference>
<dbReference type="PROSITE" id="PS00409">
    <property type="entry name" value="PROKAR_NTER_METHYL"/>
    <property type="match status" value="1"/>
</dbReference>
<evidence type="ECO:0000313" key="8">
    <source>
        <dbReference type="Proteomes" id="UP000177941"/>
    </source>
</evidence>
<evidence type="ECO:0000256" key="4">
    <source>
        <dbReference type="ARBA" id="ARBA00022989"/>
    </source>
</evidence>
<sequence>MNKKNKGFTLIELLVVIAIIGILAALVLVALGNARDKAQDARIKSTLGQLRTLAEIVYDNSGSSYGTVGDCFMTADPDATTAACAGTGVSVNSLQDDLTAAGGTLVATDDGGAAYCISSVLKSTTSHFCADSTGAAKVITAGCGLATVCPAS</sequence>
<dbReference type="PANTHER" id="PTHR30093:SF44">
    <property type="entry name" value="TYPE II SECRETION SYSTEM CORE PROTEIN G"/>
    <property type="match status" value="1"/>
</dbReference>
<keyword evidence="2" id="KW-0488">Methylation</keyword>
<evidence type="ECO:0000256" key="2">
    <source>
        <dbReference type="ARBA" id="ARBA00022481"/>
    </source>
</evidence>
<keyword evidence="3 6" id="KW-0812">Transmembrane</keyword>
<organism evidence="7 8">
    <name type="scientific">Candidatus Andersenbacteria bacterium RIFCSPHIGHO2_12_FULL_45_11b</name>
    <dbReference type="NCBI Taxonomy" id="1797282"/>
    <lineage>
        <taxon>Bacteria</taxon>
        <taxon>Candidatus Anderseniibacteriota</taxon>
    </lineage>
</organism>